<feature type="transmembrane region" description="Helical" evidence="8">
    <location>
        <begin position="464"/>
        <end position="491"/>
    </location>
</feature>
<dbReference type="EMBL" id="CAJHNH020002845">
    <property type="protein sequence ID" value="CAG5127890.1"/>
    <property type="molecule type" value="Genomic_DNA"/>
</dbReference>
<dbReference type="Proteomes" id="UP000678393">
    <property type="component" value="Unassembled WGS sequence"/>
</dbReference>
<evidence type="ECO:0000256" key="6">
    <source>
        <dbReference type="ARBA" id="ARBA00023170"/>
    </source>
</evidence>
<keyword evidence="6" id="KW-0675">Receptor</keyword>
<dbReference type="PRINTS" id="PR00237">
    <property type="entry name" value="GPCRRHODOPSN"/>
</dbReference>
<dbReference type="CDD" id="cd00637">
    <property type="entry name" value="7tm_classA_rhodopsin-like"/>
    <property type="match status" value="1"/>
</dbReference>
<keyword evidence="5 8" id="KW-0472">Membrane</keyword>
<dbReference type="GO" id="GO:0004930">
    <property type="term" value="F:G protein-coupled receptor activity"/>
    <property type="evidence" value="ECO:0007669"/>
    <property type="project" value="InterPro"/>
</dbReference>
<proteinExistence type="predicted"/>
<feature type="compositionally biased region" description="Polar residues" evidence="7">
    <location>
        <begin position="331"/>
        <end position="356"/>
    </location>
</feature>
<comment type="caution">
    <text evidence="10">The sequence shown here is derived from an EMBL/GenBank/DDBJ whole genome shotgun (WGS) entry which is preliminary data.</text>
</comment>
<comment type="subcellular location">
    <subcellularLocation>
        <location evidence="1">Cell membrane</location>
        <topology evidence="1">Multi-pass membrane protein</topology>
    </subcellularLocation>
</comment>
<evidence type="ECO:0000256" key="8">
    <source>
        <dbReference type="SAM" id="Phobius"/>
    </source>
</evidence>
<keyword evidence="2" id="KW-1003">Cell membrane</keyword>
<dbReference type="GO" id="GO:0042277">
    <property type="term" value="F:peptide binding"/>
    <property type="evidence" value="ECO:0007669"/>
    <property type="project" value="TreeGrafter"/>
</dbReference>
<feature type="transmembrane region" description="Helical" evidence="8">
    <location>
        <begin position="511"/>
        <end position="528"/>
    </location>
</feature>
<organism evidence="10 11">
    <name type="scientific">Candidula unifasciata</name>
    <dbReference type="NCBI Taxonomy" id="100452"/>
    <lineage>
        <taxon>Eukaryota</taxon>
        <taxon>Metazoa</taxon>
        <taxon>Spiralia</taxon>
        <taxon>Lophotrochozoa</taxon>
        <taxon>Mollusca</taxon>
        <taxon>Gastropoda</taxon>
        <taxon>Heterobranchia</taxon>
        <taxon>Euthyneura</taxon>
        <taxon>Panpulmonata</taxon>
        <taxon>Eupulmonata</taxon>
        <taxon>Stylommatophora</taxon>
        <taxon>Helicina</taxon>
        <taxon>Helicoidea</taxon>
        <taxon>Geomitridae</taxon>
        <taxon>Candidula</taxon>
    </lineage>
</organism>
<evidence type="ECO:0000259" key="9">
    <source>
        <dbReference type="PROSITE" id="PS50262"/>
    </source>
</evidence>
<feature type="transmembrane region" description="Helical" evidence="8">
    <location>
        <begin position="68"/>
        <end position="90"/>
    </location>
</feature>
<sequence length="583" mass="65955">MTDDSGMDYNFIYDDNITDFYFHAYDHPFWRKHELDASTRLLPRNTTLAPKPDILELNTHRCLVFSPLFIILACIMVSGAFCNIAVCYIYRCRSRRAASNFFVIFFAVFDLFGCLVVIPLEVSSLTLPLMYKVVSLCKVMECVKSWLMCCQCLTLLCVAFDCYRKMCHSERDFSVWKAKVCCFVAVVFAVILSLPASVVFTAKPLRTPYTEHFGVGCLVDSSGVEWLRFLYCICVLGTFIVSVSAMAGLYSLIYVSSYKQQQADDTGKKASPLKREFPKKHRFVRQDTGTPCITNYSEEIYRLHDIHRGLHCAFLSQSDHVHRISCKRQSRTNNMSNGEMKTSFQSSHKNKSSGTMCSAAAQTGKDGNSGNQSNNQSNSVNTPGNQNNSVNKTSNQSNRRKRSRNQSNREIKIFGISSNGIKHNSQISEGNETNDQNKIGGNTNKSAGQGDVTSVALYIKNKEYVLMFTVISVLTAINILPFVVVTILYSVTSAFNSFSSNTSEIMFHLCSRLYLLNCLVKPLTYMILHRNFRKQTRHTFNNFKMSLLHRDVTSCKKLQRLSVVGPLRSTLESTVYRPTRSMS</sequence>
<dbReference type="GO" id="GO:0005886">
    <property type="term" value="C:plasma membrane"/>
    <property type="evidence" value="ECO:0007669"/>
    <property type="project" value="UniProtKB-SubCell"/>
</dbReference>
<feature type="region of interest" description="Disordered" evidence="7">
    <location>
        <begin position="327"/>
        <end position="445"/>
    </location>
</feature>
<protein>
    <recommendedName>
        <fullName evidence="9">G-protein coupled receptors family 1 profile domain-containing protein</fullName>
    </recommendedName>
</protein>
<evidence type="ECO:0000256" key="7">
    <source>
        <dbReference type="SAM" id="MobiDB-lite"/>
    </source>
</evidence>
<evidence type="ECO:0000256" key="1">
    <source>
        <dbReference type="ARBA" id="ARBA00004651"/>
    </source>
</evidence>
<keyword evidence="3 8" id="KW-0812">Transmembrane</keyword>
<dbReference type="PANTHER" id="PTHR24241">
    <property type="entry name" value="NEUROPEPTIDE RECEPTOR-RELATED G-PROTEIN COUPLED RECEPTOR"/>
    <property type="match status" value="1"/>
</dbReference>
<feature type="transmembrane region" description="Helical" evidence="8">
    <location>
        <begin position="175"/>
        <end position="200"/>
    </location>
</feature>
<dbReference type="PANTHER" id="PTHR24241:SF76">
    <property type="entry name" value="NEUROPEPTIDE SIFAMIDE RECEPTOR"/>
    <property type="match status" value="1"/>
</dbReference>
<accession>A0A8S3ZJJ7</accession>
<dbReference type="Pfam" id="PF00001">
    <property type="entry name" value="7tm_1"/>
    <property type="match status" value="1"/>
</dbReference>
<evidence type="ECO:0000256" key="4">
    <source>
        <dbReference type="ARBA" id="ARBA00022989"/>
    </source>
</evidence>
<dbReference type="InterPro" id="IPR000276">
    <property type="entry name" value="GPCR_Rhodpsn"/>
</dbReference>
<feature type="compositionally biased region" description="Polar residues" evidence="7">
    <location>
        <begin position="416"/>
        <end position="445"/>
    </location>
</feature>
<dbReference type="SUPFAM" id="SSF81321">
    <property type="entry name" value="Family A G protein-coupled receptor-like"/>
    <property type="match status" value="1"/>
</dbReference>
<feature type="compositionally biased region" description="Low complexity" evidence="7">
    <location>
        <begin position="368"/>
        <end position="379"/>
    </location>
</feature>
<dbReference type="Gene3D" id="1.20.1070.10">
    <property type="entry name" value="Rhodopsin 7-helix transmembrane proteins"/>
    <property type="match status" value="2"/>
</dbReference>
<feature type="transmembrane region" description="Helical" evidence="8">
    <location>
        <begin position="228"/>
        <end position="253"/>
    </location>
</feature>
<dbReference type="OrthoDB" id="6145535at2759"/>
<keyword evidence="11" id="KW-1185">Reference proteome</keyword>
<reference evidence="10" key="1">
    <citation type="submission" date="2021-04" db="EMBL/GenBank/DDBJ databases">
        <authorList>
            <consortium name="Molecular Ecology Group"/>
        </authorList>
    </citation>
    <scope>NUCLEOTIDE SEQUENCE</scope>
</reference>
<evidence type="ECO:0000313" key="11">
    <source>
        <dbReference type="Proteomes" id="UP000678393"/>
    </source>
</evidence>
<evidence type="ECO:0000256" key="5">
    <source>
        <dbReference type="ARBA" id="ARBA00023136"/>
    </source>
</evidence>
<dbReference type="PROSITE" id="PS50262">
    <property type="entry name" value="G_PROTEIN_RECEP_F1_2"/>
    <property type="match status" value="1"/>
</dbReference>
<evidence type="ECO:0000313" key="10">
    <source>
        <dbReference type="EMBL" id="CAG5127890.1"/>
    </source>
</evidence>
<feature type="transmembrane region" description="Helical" evidence="8">
    <location>
        <begin position="145"/>
        <end position="163"/>
    </location>
</feature>
<feature type="transmembrane region" description="Helical" evidence="8">
    <location>
        <begin position="102"/>
        <end position="125"/>
    </location>
</feature>
<name>A0A8S3ZJJ7_9EUPU</name>
<feature type="domain" description="G-protein coupled receptors family 1 profile" evidence="9">
    <location>
        <begin position="82"/>
        <end position="525"/>
    </location>
</feature>
<gene>
    <name evidence="10" type="ORF">CUNI_LOCUS13448</name>
</gene>
<dbReference type="AlphaFoldDB" id="A0A8S3ZJJ7"/>
<evidence type="ECO:0000256" key="2">
    <source>
        <dbReference type="ARBA" id="ARBA00022475"/>
    </source>
</evidence>
<keyword evidence="4 8" id="KW-1133">Transmembrane helix</keyword>
<dbReference type="InterPro" id="IPR017452">
    <property type="entry name" value="GPCR_Rhodpsn_7TM"/>
</dbReference>
<dbReference type="GO" id="GO:0032870">
    <property type="term" value="P:cellular response to hormone stimulus"/>
    <property type="evidence" value="ECO:0007669"/>
    <property type="project" value="TreeGrafter"/>
</dbReference>
<evidence type="ECO:0000256" key="3">
    <source>
        <dbReference type="ARBA" id="ARBA00022692"/>
    </source>
</evidence>
<feature type="compositionally biased region" description="Polar residues" evidence="7">
    <location>
        <begin position="380"/>
        <end position="390"/>
    </location>
</feature>